<keyword evidence="9" id="KW-1185">Reference proteome</keyword>
<accession>A0A7H1MK37</accession>
<feature type="domain" description="FAD/NAD(P)-binding" evidence="7">
    <location>
        <begin position="7"/>
        <end position="317"/>
    </location>
</feature>
<evidence type="ECO:0000313" key="9">
    <source>
        <dbReference type="Proteomes" id="UP000516446"/>
    </source>
</evidence>
<dbReference type="Pfam" id="PF07992">
    <property type="entry name" value="Pyr_redox_2"/>
    <property type="match status" value="1"/>
</dbReference>
<organism evidence="8 9">
    <name type="scientific">Weissella koreensis</name>
    <dbReference type="NCBI Taxonomy" id="165096"/>
    <lineage>
        <taxon>Bacteria</taxon>
        <taxon>Bacillati</taxon>
        <taxon>Bacillota</taxon>
        <taxon>Bacilli</taxon>
        <taxon>Lactobacillales</taxon>
        <taxon>Lactobacillaceae</taxon>
        <taxon>Weissella</taxon>
    </lineage>
</organism>
<dbReference type="InterPro" id="IPR001100">
    <property type="entry name" value="Pyr_nuc-diS_OxRdtase"/>
</dbReference>
<feature type="disulfide bond" description="Redox-active" evidence="5">
    <location>
        <begin position="43"/>
        <end position="48"/>
    </location>
</feature>
<evidence type="ECO:0000259" key="6">
    <source>
        <dbReference type="Pfam" id="PF02852"/>
    </source>
</evidence>
<dbReference type="InterPro" id="IPR023753">
    <property type="entry name" value="FAD/NAD-binding_dom"/>
</dbReference>
<dbReference type="PANTHER" id="PTHR43014">
    <property type="entry name" value="MERCURIC REDUCTASE"/>
    <property type="match status" value="1"/>
</dbReference>
<comment type="cofactor">
    <cofactor evidence="4">
        <name>FAD</name>
        <dbReference type="ChEBI" id="CHEBI:57692"/>
    </cofactor>
    <text evidence="4">Binds 1 FAD per subunit.</text>
</comment>
<dbReference type="PIRSF" id="PIRSF000350">
    <property type="entry name" value="Mercury_reductase_MerA"/>
    <property type="match status" value="1"/>
</dbReference>
<dbReference type="Proteomes" id="UP000516446">
    <property type="component" value="Chromosome"/>
</dbReference>
<feature type="binding site" evidence="4">
    <location>
        <position position="52"/>
    </location>
    <ligand>
        <name>FAD</name>
        <dbReference type="ChEBI" id="CHEBI:57692"/>
    </ligand>
</feature>
<feature type="binding site" evidence="4">
    <location>
        <position position="300"/>
    </location>
    <ligand>
        <name>FAD</name>
        <dbReference type="ChEBI" id="CHEBI:57692"/>
    </ligand>
</feature>
<dbReference type="PRINTS" id="PR00368">
    <property type="entry name" value="FADPNR"/>
</dbReference>
<evidence type="ECO:0000259" key="7">
    <source>
        <dbReference type="Pfam" id="PF07992"/>
    </source>
</evidence>
<dbReference type="InterPro" id="IPR004099">
    <property type="entry name" value="Pyr_nucl-diS_OxRdtase_dimer"/>
</dbReference>
<sequence>MKQINYDLGIIGSGPAGLAAAFEAKQLGQTVVMIEEYMWGGTCPNYGCDPKKILLSAVETLHREQALQNKGLVGSSMINWPALMATKQEYVDAVKPRKIKGLEQAEIEHIYGHAQFINQDTVATNEYQITATNWIIATGQRPRQLDFPGAELMGNSEDFLNLSDMPQDITFLGGGYIGVEFANISHFAGARVHLITQGSHLLSDFDQVLVREFEKEMLNNGIEILFDNTIDVIQKQDNQYLVKLSNGTSYLTDLVISAVGRTGNADKIQAEKAGVKTCDGHVVVDQYLKSTNSHVYAIGDVADNDVPKLVPVGNYEGRYVARQLAGQNQTPLEYPTMPQVVFGTPRIAQTGVSMVEAKNQGFTIKDLEMGNVITFFRYHDQARIRVAIDTNGLIVGASIFAFEAEELINYFVTAINMKRTFAETQANLYAYPSLGSEFSEFY</sequence>
<feature type="binding site" evidence="4">
    <location>
        <begin position="173"/>
        <end position="180"/>
    </location>
    <ligand>
        <name>NAD(+)</name>
        <dbReference type="ChEBI" id="CHEBI:57540"/>
    </ligand>
</feature>
<keyword evidence="3 4" id="KW-0274">FAD</keyword>
<protein>
    <submittedName>
        <fullName evidence="8">NAD(P)/FAD-dependent oxidoreductase</fullName>
    </submittedName>
</protein>
<name>A0A7H1MK37_9LACO</name>
<dbReference type="RefSeq" id="WP_006845467.1">
    <property type="nucleotide sequence ID" value="NZ_CP026847.1"/>
</dbReference>
<comment type="similarity">
    <text evidence="1">Belongs to the class-I pyridine nucleotide-disulfide oxidoreductase family.</text>
</comment>
<reference evidence="8 9" key="1">
    <citation type="submission" date="2019-08" db="EMBL/GenBank/DDBJ databases">
        <authorList>
            <person name="Chang H.C."/>
            <person name="Mun S.Y."/>
        </authorList>
    </citation>
    <scope>NUCLEOTIDE SEQUENCE [LARGE SCALE GENOMIC DNA]</scope>
    <source>
        <strain evidence="8 9">SK</strain>
    </source>
</reference>
<evidence type="ECO:0000256" key="2">
    <source>
        <dbReference type="ARBA" id="ARBA00022630"/>
    </source>
</evidence>
<dbReference type="PRINTS" id="PR00411">
    <property type="entry name" value="PNDRDTASEI"/>
</dbReference>
<evidence type="ECO:0000256" key="1">
    <source>
        <dbReference type="ARBA" id="ARBA00007532"/>
    </source>
</evidence>
<keyword evidence="4" id="KW-0520">NAD</keyword>
<evidence type="ECO:0000256" key="5">
    <source>
        <dbReference type="PIRSR" id="PIRSR000350-4"/>
    </source>
</evidence>
<keyword evidence="4" id="KW-0547">Nucleotide-binding</keyword>
<dbReference type="GO" id="GO:0016491">
    <property type="term" value="F:oxidoreductase activity"/>
    <property type="evidence" value="ECO:0007669"/>
    <property type="project" value="InterPro"/>
</dbReference>
<dbReference type="EMBL" id="CP043431">
    <property type="protein sequence ID" value="QNT63823.1"/>
    <property type="molecule type" value="Genomic_DNA"/>
</dbReference>
<evidence type="ECO:0000256" key="4">
    <source>
        <dbReference type="PIRSR" id="PIRSR000350-3"/>
    </source>
</evidence>
<evidence type="ECO:0000256" key="3">
    <source>
        <dbReference type="ARBA" id="ARBA00022827"/>
    </source>
</evidence>
<gene>
    <name evidence="8" type="ORF">FY536_00410</name>
</gene>
<dbReference type="GO" id="GO:0000166">
    <property type="term" value="F:nucleotide binding"/>
    <property type="evidence" value="ECO:0007669"/>
    <property type="project" value="UniProtKB-KW"/>
</dbReference>
<dbReference type="Pfam" id="PF02852">
    <property type="entry name" value="Pyr_redox_dim"/>
    <property type="match status" value="1"/>
</dbReference>
<feature type="binding site" evidence="4">
    <location>
        <position position="260"/>
    </location>
    <ligand>
        <name>NAD(+)</name>
        <dbReference type="ChEBI" id="CHEBI:57540"/>
    </ligand>
</feature>
<dbReference type="SUPFAM" id="SSF51905">
    <property type="entry name" value="FAD/NAD(P)-binding domain"/>
    <property type="match status" value="1"/>
</dbReference>
<dbReference type="SUPFAM" id="SSF55424">
    <property type="entry name" value="FAD/NAD-linked reductases, dimerisation (C-terminal) domain"/>
    <property type="match status" value="1"/>
</dbReference>
<dbReference type="AlphaFoldDB" id="A0A7H1MK37"/>
<proteinExistence type="inferred from homology"/>
<dbReference type="Gene3D" id="3.50.50.60">
    <property type="entry name" value="FAD/NAD(P)-binding domain"/>
    <property type="match status" value="1"/>
</dbReference>
<dbReference type="PANTHER" id="PTHR43014:SF5">
    <property type="entry name" value="GLUTATHIONE REDUCTASE (NADPH)"/>
    <property type="match status" value="1"/>
</dbReference>
<feature type="domain" description="Pyridine nucleotide-disulphide oxidoreductase dimerisation" evidence="6">
    <location>
        <begin position="337"/>
        <end position="440"/>
    </location>
</feature>
<dbReference type="InterPro" id="IPR036188">
    <property type="entry name" value="FAD/NAD-bd_sf"/>
</dbReference>
<keyword evidence="2" id="KW-0285">Flavoprotein</keyword>
<dbReference type="InterPro" id="IPR016156">
    <property type="entry name" value="FAD/NAD-linked_Rdtase_dimer_sf"/>
</dbReference>
<evidence type="ECO:0000313" key="8">
    <source>
        <dbReference type="EMBL" id="QNT63823.1"/>
    </source>
</evidence>